<dbReference type="PANTHER" id="PTHR41317">
    <property type="entry name" value="PD-(D_E)XK NUCLEASE FAMILY TRANSPOSASE"/>
    <property type="match status" value="1"/>
</dbReference>
<name>A0A2N3IK12_9BACT</name>
<organism evidence="2 3">
    <name type="scientific">Raineya orbicola</name>
    <dbReference type="NCBI Taxonomy" id="2016530"/>
    <lineage>
        <taxon>Bacteria</taxon>
        <taxon>Pseudomonadati</taxon>
        <taxon>Bacteroidota</taxon>
        <taxon>Cytophagia</taxon>
        <taxon>Cytophagales</taxon>
        <taxon>Raineyaceae</taxon>
        <taxon>Raineya</taxon>
    </lineage>
</organism>
<dbReference type="OrthoDB" id="9803508at2"/>
<keyword evidence="1" id="KW-0175">Coiled coil</keyword>
<evidence type="ECO:0000313" key="2">
    <source>
        <dbReference type="EMBL" id="PKQ70659.1"/>
    </source>
</evidence>
<dbReference type="NCBIfam" id="TIGR01784">
    <property type="entry name" value="T_den_put_tspse"/>
    <property type="match status" value="1"/>
</dbReference>
<reference evidence="2 3" key="1">
    <citation type="submission" date="2017-06" db="EMBL/GenBank/DDBJ databases">
        <title>Raineya orbicola gen. nov., sp. nov. a slightly thermophilic bacterium of the phylum Bacteroidetes and the description of Raineyaceae fam. nov.</title>
        <authorList>
            <person name="Albuquerque L."/>
            <person name="Polonia A.R.M."/>
            <person name="Barroso C."/>
            <person name="Froufe H.J.C."/>
            <person name="Lage O."/>
            <person name="Lobo-Da-Cunha A."/>
            <person name="Egas C."/>
            <person name="Da Costa M.S."/>
        </authorList>
    </citation>
    <scope>NUCLEOTIDE SEQUENCE [LARGE SCALE GENOMIC DNA]</scope>
    <source>
        <strain evidence="2 3">SPSPC-11</strain>
    </source>
</reference>
<dbReference type="PANTHER" id="PTHR41317:SF1">
    <property type="entry name" value="PD-(D_E)XK NUCLEASE FAMILY TRANSPOSASE"/>
    <property type="match status" value="1"/>
</dbReference>
<dbReference type="AlphaFoldDB" id="A0A2N3IK12"/>
<protein>
    <recommendedName>
        <fullName evidence="4">PD-(D/E)XK nuclease family transposase</fullName>
    </recommendedName>
</protein>
<dbReference type="RefSeq" id="WP_101357652.1">
    <property type="nucleotide sequence ID" value="NZ_NKXO01000004.1"/>
</dbReference>
<sequence>MAKVNPKIDLVFKKLFGSEENKDILLSLINAILPEYQQIADLTLKNPYNVSDYAEGKLSILDIKAEDENGNLYDIEMQIRGSEFYGKRTLYYWAKIFGSQLDYQTEEEIQKKEKKGKSYIDLNKCIVISLMDFDFFDDNRYHRCFILKDRETNETHTDLDYLDLYFVELQKFEKVHKEVKTALDRWIKFLNYADLYSKENLPPELAEMEAIRKASEKLEIMYFDKKEREYYEGQYKRYLDEYSRIQEEVDKIVKMAVEQAVQEALLNAERKKQEEIQKALSEVERKKQEEMQKALSEVERKKQEEIQKALLDAEQKKQEEIVRKAIEKGLSNETIASLTGLSPKEIDIIRKKLK</sequence>
<evidence type="ECO:0000313" key="3">
    <source>
        <dbReference type="Proteomes" id="UP000233387"/>
    </source>
</evidence>
<dbReference type="EMBL" id="NKXO01000004">
    <property type="protein sequence ID" value="PKQ70659.1"/>
    <property type="molecule type" value="Genomic_DNA"/>
</dbReference>
<dbReference type="InterPro" id="IPR010106">
    <property type="entry name" value="RpnA"/>
</dbReference>
<dbReference type="Pfam" id="PF12784">
    <property type="entry name" value="PDDEXK_2"/>
    <property type="match status" value="1"/>
</dbReference>
<accession>A0A2N3IK12</accession>
<evidence type="ECO:0000256" key="1">
    <source>
        <dbReference type="SAM" id="Coils"/>
    </source>
</evidence>
<proteinExistence type="predicted"/>
<comment type="caution">
    <text evidence="2">The sequence shown here is derived from an EMBL/GenBank/DDBJ whole genome shotgun (WGS) entry which is preliminary data.</text>
</comment>
<feature type="coiled-coil region" evidence="1">
    <location>
        <begin position="254"/>
        <end position="319"/>
    </location>
</feature>
<gene>
    <name evidence="2" type="ORF">Rain11_0389</name>
</gene>
<dbReference type="Proteomes" id="UP000233387">
    <property type="component" value="Unassembled WGS sequence"/>
</dbReference>
<evidence type="ECO:0008006" key="4">
    <source>
        <dbReference type="Google" id="ProtNLM"/>
    </source>
</evidence>
<keyword evidence="3" id="KW-1185">Reference proteome</keyword>